<gene>
    <name evidence="5" type="ORF">CFH83_07820</name>
</gene>
<name>A0A2D3WCC8_9BACT</name>
<dbReference type="Gene3D" id="3.30.420.10">
    <property type="entry name" value="Ribonuclease H-like superfamily/Ribonuclease H"/>
    <property type="match status" value="1"/>
</dbReference>
<accession>A0A2D3WCC8</accession>
<dbReference type="RefSeq" id="WP_294894589.1">
    <property type="nucleotide sequence ID" value="NZ_DLUI01000112.1"/>
</dbReference>
<dbReference type="SUPFAM" id="SSF53098">
    <property type="entry name" value="Ribonuclease H-like"/>
    <property type="match status" value="1"/>
</dbReference>
<dbReference type="SMART" id="SM00479">
    <property type="entry name" value="EXOIII"/>
    <property type="match status" value="1"/>
</dbReference>
<evidence type="ECO:0000313" key="5">
    <source>
        <dbReference type="EMBL" id="DAB38068.1"/>
    </source>
</evidence>
<dbReference type="CDD" id="cd06127">
    <property type="entry name" value="DEDDh"/>
    <property type="match status" value="1"/>
</dbReference>
<dbReference type="EMBL" id="DLUI01000112">
    <property type="protein sequence ID" value="DAB38068.1"/>
    <property type="molecule type" value="Genomic_DNA"/>
</dbReference>
<dbReference type="GO" id="GO:0008408">
    <property type="term" value="F:3'-5' exonuclease activity"/>
    <property type="evidence" value="ECO:0007669"/>
    <property type="project" value="TreeGrafter"/>
</dbReference>
<organism evidence="5 6">
    <name type="scientific">Sulfuricurvum kujiense</name>
    <dbReference type="NCBI Taxonomy" id="148813"/>
    <lineage>
        <taxon>Bacteria</taxon>
        <taxon>Pseudomonadati</taxon>
        <taxon>Campylobacterota</taxon>
        <taxon>Epsilonproteobacteria</taxon>
        <taxon>Campylobacterales</taxon>
        <taxon>Sulfurimonadaceae</taxon>
        <taxon>Sulfuricurvum</taxon>
    </lineage>
</organism>
<evidence type="ECO:0000313" key="6">
    <source>
        <dbReference type="Proteomes" id="UP000228859"/>
    </source>
</evidence>
<dbReference type="InterPro" id="IPR012337">
    <property type="entry name" value="RNaseH-like_sf"/>
</dbReference>
<evidence type="ECO:0000256" key="1">
    <source>
        <dbReference type="ARBA" id="ARBA00022722"/>
    </source>
</evidence>
<keyword evidence="2" id="KW-0378">Hydrolase</keyword>
<keyword evidence="1" id="KW-0540">Nuclease</keyword>
<sequence length="232" mass="26513">MIFLDTETTGLETKDRICALGIIEGESTHFELINPGKKIPPAASAIHQITNEMVSDAPSFSQSIGAEKLKILNTPETILVSHNAPFELDMLQKEGIAWQGSVIDTLKCSKSLMDDLEGYSLQFLRYELRLYREEKRVFQEHGVALIPHHALSDALHTKMVLEYLLDLADIERLIEISKSHVLLTRLPFGKYAKKRIEEIALKDPGYLKWMVESVMDMDEDLRYSIEHYLLRV</sequence>
<dbReference type="Pfam" id="PF00929">
    <property type="entry name" value="RNase_T"/>
    <property type="match status" value="1"/>
</dbReference>
<keyword evidence="3" id="KW-0269">Exonuclease</keyword>
<proteinExistence type="predicted"/>
<evidence type="ECO:0000256" key="2">
    <source>
        <dbReference type="ARBA" id="ARBA00022801"/>
    </source>
</evidence>
<evidence type="ECO:0000256" key="3">
    <source>
        <dbReference type="ARBA" id="ARBA00022839"/>
    </source>
</evidence>
<dbReference type="PANTHER" id="PTHR30231:SF4">
    <property type="entry name" value="PROTEIN NEN2"/>
    <property type="match status" value="1"/>
</dbReference>
<dbReference type="Pfam" id="PF20600">
    <property type="entry name" value="ExoX-like_C"/>
    <property type="match status" value="1"/>
</dbReference>
<feature type="domain" description="Exonuclease" evidence="4">
    <location>
        <begin position="1"/>
        <end position="170"/>
    </location>
</feature>
<dbReference type="InterPro" id="IPR046768">
    <property type="entry name" value="ExoX-like_C"/>
</dbReference>
<dbReference type="InterPro" id="IPR036397">
    <property type="entry name" value="RNaseH_sf"/>
</dbReference>
<dbReference type="Proteomes" id="UP000228859">
    <property type="component" value="Unassembled WGS sequence"/>
</dbReference>
<dbReference type="PANTHER" id="PTHR30231">
    <property type="entry name" value="DNA POLYMERASE III SUBUNIT EPSILON"/>
    <property type="match status" value="1"/>
</dbReference>
<dbReference type="InterPro" id="IPR013520">
    <property type="entry name" value="Ribonucl_H"/>
</dbReference>
<protein>
    <submittedName>
        <fullName evidence="5">DNA polymerase III subunit epsilon</fullName>
    </submittedName>
</protein>
<evidence type="ECO:0000259" key="4">
    <source>
        <dbReference type="SMART" id="SM00479"/>
    </source>
</evidence>
<dbReference type="AlphaFoldDB" id="A0A2D3WCC8"/>
<dbReference type="GO" id="GO:0003676">
    <property type="term" value="F:nucleic acid binding"/>
    <property type="evidence" value="ECO:0007669"/>
    <property type="project" value="InterPro"/>
</dbReference>
<comment type="caution">
    <text evidence="5">The sequence shown here is derived from an EMBL/GenBank/DDBJ whole genome shotgun (WGS) entry which is preliminary data.</text>
</comment>
<dbReference type="GO" id="GO:0006259">
    <property type="term" value="P:DNA metabolic process"/>
    <property type="evidence" value="ECO:0007669"/>
    <property type="project" value="UniProtKB-ARBA"/>
</dbReference>
<reference evidence="5 6" key="1">
    <citation type="journal article" date="2017" name="Front. Microbiol.">
        <title>Comparative Genomic Analysis of the Class Epsilonproteobacteria and Proposed Reclassification to Epsilonbacteraeota (phyl. nov.).</title>
        <authorList>
            <person name="Waite D.W."/>
            <person name="Vanwonterghem I."/>
            <person name="Rinke C."/>
            <person name="Parks D.H."/>
            <person name="Zhang Y."/>
            <person name="Takai K."/>
            <person name="Sievert S.M."/>
            <person name="Simon J."/>
            <person name="Campbell B.J."/>
            <person name="Hanson T.E."/>
            <person name="Woyke T."/>
            <person name="Klotz M.G."/>
            <person name="Hugenholtz P."/>
        </authorList>
    </citation>
    <scope>NUCLEOTIDE SEQUENCE [LARGE SCALE GENOMIC DNA]</scope>
    <source>
        <strain evidence="5">UBA12443</strain>
    </source>
</reference>